<comment type="similarity">
    <text evidence="1">Belongs to the aldose epimerase family.</text>
</comment>
<organism evidence="6 7">
    <name type="scientific">Puccinia coronata f. sp. avenae</name>
    <dbReference type="NCBI Taxonomy" id="200324"/>
    <lineage>
        <taxon>Eukaryota</taxon>
        <taxon>Fungi</taxon>
        <taxon>Dikarya</taxon>
        <taxon>Basidiomycota</taxon>
        <taxon>Pucciniomycotina</taxon>
        <taxon>Pucciniomycetes</taxon>
        <taxon>Pucciniales</taxon>
        <taxon>Pucciniaceae</taxon>
        <taxon>Puccinia</taxon>
    </lineage>
</organism>
<keyword evidence="5" id="KW-1133">Transmembrane helix</keyword>
<evidence type="ECO:0008006" key="8">
    <source>
        <dbReference type="Google" id="ProtNLM"/>
    </source>
</evidence>
<dbReference type="SUPFAM" id="SSF74650">
    <property type="entry name" value="Galactose mutarotase-like"/>
    <property type="match status" value="1"/>
</dbReference>
<dbReference type="GO" id="GO:0030246">
    <property type="term" value="F:carbohydrate binding"/>
    <property type="evidence" value="ECO:0007669"/>
    <property type="project" value="InterPro"/>
</dbReference>
<dbReference type="AlphaFoldDB" id="A0A2N5V7C8"/>
<gene>
    <name evidence="6" type="ORF">PCASD_08643</name>
</gene>
<feature type="compositionally biased region" description="Acidic residues" evidence="4">
    <location>
        <begin position="95"/>
        <end position="106"/>
    </location>
</feature>
<evidence type="ECO:0000256" key="1">
    <source>
        <dbReference type="ARBA" id="ARBA00006206"/>
    </source>
</evidence>
<evidence type="ECO:0000313" key="7">
    <source>
        <dbReference type="Proteomes" id="UP000235392"/>
    </source>
</evidence>
<dbReference type="Pfam" id="PF01263">
    <property type="entry name" value="Aldose_epim"/>
    <property type="match status" value="1"/>
</dbReference>
<proteinExistence type="inferred from homology"/>
<evidence type="ECO:0000256" key="2">
    <source>
        <dbReference type="ARBA" id="ARBA00023235"/>
    </source>
</evidence>
<accession>A0A2N5V7C8</accession>
<evidence type="ECO:0000256" key="3">
    <source>
        <dbReference type="ARBA" id="ARBA00023277"/>
    </source>
</evidence>
<comment type="caution">
    <text evidence="6">The sequence shown here is derived from an EMBL/GenBank/DDBJ whole genome shotgun (WGS) entry which is preliminary data.</text>
</comment>
<dbReference type="Gene3D" id="2.70.98.10">
    <property type="match status" value="1"/>
</dbReference>
<evidence type="ECO:0000256" key="4">
    <source>
        <dbReference type="SAM" id="MobiDB-lite"/>
    </source>
</evidence>
<feature type="transmembrane region" description="Helical" evidence="5">
    <location>
        <begin position="182"/>
        <end position="200"/>
    </location>
</feature>
<reference evidence="6 7" key="1">
    <citation type="submission" date="2017-11" db="EMBL/GenBank/DDBJ databases">
        <title>De novo assembly and phasing of dikaryotic genomes from two isolates of Puccinia coronata f. sp. avenae, the causal agent of oat crown rust.</title>
        <authorList>
            <person name="Miller M.E."/>
            <person name="Zhang Y."/>
            <person name="Omidvar V."/>
            <person name="Sperschneider J."/>
            <person name="Schwessinger B."/>
            <person name="Raley C."/>
            <person name="Palmer J.M."/>
            <person name="Garnica D."/>
            <person name="Upadhyaya N."/>
            <person name="Rathjen J."/>
            <person name="Taylor J.M."/>
            <person name="Park R.F."/>
            <person name="Dodds P.N."/>
            <person name="Hirsch C.D."/>
            <person name="Kianian S.F."/>
            <person name="Figueroa M."/>
        </authorList>
    </citation>
    <scope>NUCLEOTIDE SEQUENCE [LARGE SCALE GENOMIC DNA]</scope>
    <source>
        <strain evidence="6">12SD80</strain>
    </source>
</reference>
<keyword evidence="3" id="KW-0119">Carbohydrate metabolism</keyword>
<dbReference type="GO" id="GO:0006006">
    <property type="term" value="P:glucose metabolic process"/>
    <property type="evidence" value="ECO:0007669"/>
    <property type="project" value="TreeGrafter"/>
</dbReference>
<feature type="compositionally biased region" description="Polar residues" evidence="4">
    <location>
        <begin position="65"/>
        <end position="81"/>
    </location>
</feature>
<protein>
    <recommendedName>
        <fullName evidence="8">Aldose 1-epimerase</fullName>
    </recommendedName>
</protein>
<dbReference type="PANTHER" id="PTHR10091">
    <property type="entry name" value="ALDOSE-1-EPIMERASE"/>
    <property type="match status" value="1"/>
</dbReference>
<evidence type="ECO:0000256" key="5">
    <source>
        <dbReference type="SAM" id="Phobius"/>
    </source>
</evidence>
<feature type="region of interest" description="Disordered" evidence="4">
    <location>
        <begin position="47"/>
        <end position="132"/>
    </location>
</feature>
<dbReference type="GO" id="GO:0033499">
    <property type="term" value="P:galactose catabolic process via UDP-galactose, Leloir pathway"/>
    <property type="evidence" value="ECO:0007669"/>
    <property type="project" value="TreeGrafter"/>
</dbReference>
<dbReference type="InterPro" id="IPR014718">
    <property type="entry name" value="GH-type_carb-bd"/>
</dbReference>
<dbReference type="PANTHER" id="PTHR10091:SF6">
    <property type="entry name" value="1-EPIMERASE, PUTATIVE (AFU_ORTHOLOGUE AFUA_3G13240)-RELATED"/>
    <property type="match status" value="1"/>
</dbReference>
<name>A0A2N5V7C8_9BASI</name>
<keyword evidence="5" id="KW-0812">Transmembrane</keyword>
<dbReference type="GO" id="GO:0004034">
    <property type="term" value="F:aldose 1-epimerase activity"/>
    <property type="evidence" value="ECO:0007669"/>
    <property type="project" value="TreeGrafter"/>
</dbReference>
<feature type="compositionally biased region" description="Basic residues" evidence="4">
    <location>
        <begin position="118"/>
        <end position="130"/>
    </location>
</feature>
<keyword evidence="5" id="KW-0472">Membrane</keyword>
<dbReference type="EMBL" id="PGCI01000044">
    <property type="protein sequence ID" value="PLW45892.1"/>
    <property type="molecule type" value="Genomic_DNA"/>
</dbReference>
<feature type="region of interest" description="Disordered" evidence="4">
    <location>
        <begin position="1"/>
        <end position="25"/>
    </location>
</feature>
<dbReference type="InterPro" id="IPR011013">
    <property type="entry name" value="Gal_mutarotase_sf_dom"/>
</dbReference>
<dbReference type="InterPro" id="IPR008183">
    <property type="entry name" value="Aldose_1/G6P_1-epimerase"/>
</dbReference>
<evidence type="ECO:0000313" key="6">
    <source>
        <dbReference type="EMBL" id="PLW45892.1"/>
    </source>
</evidence>
<keyword evidence="2" id="KW-0413">Isomerase</keyword>
<dbReference type="Proteomes" id="UP000235392">
    <property type="component" value="Unassembled WGS sequence"/>
</dbReference>
<dbReference type="InterPro" id="IPR047215">
    <property type="entry name" value="Galactose_mutarotase-like"/>
</dbReference>
<dbReference type="CDD" id="cd09019">
    <property type="entry name" value="galactose_mutarotase_like"/>
    <property type="match status" value="1"/>
</dbReference>
<feature type="compositionally biased region" description="Basic and acidic residues" evidence="4">
    <location>
        <begin position="83"/>
        <end position="94"/>
    </location>
</feature>
<sequence>MSLCDRSPVAKLQDHSSTSLHSPDGVVRRYSGRVLVFRVQEVFFSRRQTTEAVSDSHAMGRTRHQQTSSRVYPEYSHQSPADSSDHHSKHHSQEMSEDGGDEDDDNSSIVSNFPPVPPHHHHHHHHHHHSPLLGRVPSTTIFFRRSAEPSSSSAGSSSYRNLRTRSRGFVGKVSCRWIRMPALLLLSLVAILSFVVVPWYQSRADLDLTLLRGLENHLDAFAVHNISAPDGSIYGSFVGIGASLQSLFVKDRHGTFRDIVLGYDNTSEYLHHPSNPRFGSVVGRYANRIKNSSFVIPGYPRRIFHTTPNEHEGLNTLHGGAPGWDRRPFKVEAKNLSYISFSLVDRDGEQGFPSEVITKIEYQLLSGGKWKTRMTAQAKGPTPIMLSSHVYWNLDAYASSESASKHFLQLNASQYIAVDPILVPTGALQPVKDTPLDFTEATEIGSRLNQTLGLCGEDCIGYDNALVYHSNRSLDLPAMSMWSHQSGIKMSVVTDQLGVQIYSCNSILSFDPRVKPIPRKKSQMGPHAIYENFSCIVIEQQGLIDAINHPEWNVDDIHGPDKPYEWNSVYEFSTI</sequence>